<dbReference type="AlphaFoldDB" id="A0A8D8QTQ4"/>
<name>A0A8D8QTQ4_9HEMI</name>
<organism evidence="1">
    <name type="scientific">Cacopsylla melanoneura</name>
    <dbReference type="NCBI Taxonomy" id="428564"/>
    <lineage>
        <taxon>Eukaryota</taxon>
        <taxon>Metazoa</taxon>
        <taxon>Ecdysozoa</taxon>
        <taxon>Arthropoda</taxon>
        <taxon>Hexapoda</taxon>
        <taxon>Insecta</taxon>
        <taxon>Pterygota</taxon>
        <taxon>Neoptera</taxon>
        <taxon>Paraneoptera</taxon>
        <taxon>Hemiptera</taxon>
        <taxon>Sternorrhyncha</taxon>
        <taxon>Psylloidea</taxon>
        <taxon>Psyllidae</taxon>
        <taxon>Psyllinae</taxon>
        <taxon>Cacopsylla</taxon>
    </lineage>
</organism>
<dbReference type="EMBL" id="HBUF01098800">
    <property type="protein sequence ID" value="CAG6637516.1"/>
    <property type="molecule type" value="Transcribed_RNA"/>
</dbReference>
<dbReference type="EMBL" id="HBUF01098801">
    <property type="protein sequence ID" value="CAG6637521.1"/>
    <property type="molecule type" value="Transcribed_RNA"/>
</dbReference>
<evidence type="ECO:0000313" key="1">
    <source>
        <dbReference type="EMBL" id="CAG6637537.1"/>
    </source>
</evidence>
<accession>A0A8D8QTQ4</accession>
<dbReference type="EMBL" id="HBUF01098802">
    <property type="protein sequence ID" value="CAG6637527.1"/>
    <property type="molecule type" value="Transcribed_RNA"/>
</dbReference>
<sequence>MMFSLMHGNSVASIILTTGERSEIGRYDFESWGSLPGFNRGMMRAIFQIFGMISVDNDRLNIFVMYSMPFGPRCLSIRVDIPSGPIALDALAFLIANWTSETGI</sequence>
<proteinExistence type="predicted"/>
<dbReference type="EMBL" id="HBUF01098805">
    <property type="protein sequence ID" value="CAG6637543.1"/>
    <property type="molecule type" value="Transcribed_RNA"/>
</dbReference>
<reference evidence="1" key="1">
    <citation type="submission" date="2021-05" db="EMBL/GenBank/DDBJ databases">
        <authorList>
            <person name="Alioto T."/>
            <person name="Alioto T."/>
            <person name="Gomez Garrido J."/>
        </authorList>
    </citation>
    <scope>NUCLEOTIDE SEQUENCE</scope>
</reference>
<dbReference type="EMBL" id="HBUF01098804">
    <property type="protein sequence ID" value="CAG6637537.1"/>
    <property type="molecule type" value="Transcribed_RNA"/>
</dbReference>
<dbReference type="EMBL" id="HBUF01098803">
    <property type="protein sequence ID" value="CAG6637532.1"/>
    <property type="molecule type" value="Transcribed_RNA"/>
</dbReference>
<protein>
    <submittedName>
        <fullName evidence="1">Uncharacterized protein</fullName>
    </submittedName>
</protein>